<organism evidence="2 3">
    <name type="scientific">Steinernema hermaphroditum</name>
    <dbReference type="NCBI Taxonomy" id="289476"/>
    <lineage>
        <taxon>Eukaryota</taxon>
        <taxon>Metazoa</taxon>
        <taxon>Ecdysozoa</taxon>
        <taxon>Nematoda</taxon>
        <taxon>Chromadorea</taxon>
        <taxon>Rhabditida</taxon>
        <taxon>Tylenchina</taxon>
        <taxon>Panagrolaimomorpha</taxon>
        <taxon>Strongyloidoidea</taxon>
        <taxon>Steinernematidae</taxon>
        <taxon>Steinernema</taxon>
    </lineage>
</organism>
<keyword evidence="3" id="KW-1185">Reference proteome</keyword>
<dbReference type="Gene3D" id="3.40.50.1400">
    <property type="match status" value="2"/>
</dbReference>
<comment type="similarity">
    <text evidence="1">Belongs to the ferrochelatase family.</text>
</comment>
<dbReference type="GO" id="GO:0004325">
    <property type="term" value="F:ferrochelatase activity"/>
    <property type="evidence" value="ECO:0007669"/>
    <property type="project" value="InterPro"/>
</dbReference>
<comment type="caution">
    <text evidence="2">The sequence shown here is derived from an EMBL/GenBank/DDBJ whole genome shotgun (WGS) entry which is preliminary data.</text>
</comment>
<dbReference type="SUPFAM" id="SSF53800">
    <property type="entry name" value="Chelatase"/>
    <property type="match status" value="1"/>
</dbReference>
<evidence type="ECO:0000313" key="3">
    <source>
        <dbReference type="Proteomes" id="UP001175271"/>
    </source>
</evidence>
<evidence type="ECO:0000256" key="1">
    <source>
        <dbReference type="RuleBase" id="RU004185"/>
    </source>
</evidence>
<dbReference type="EMBL" id="JAUCMV010000001">
    <property type="protein sequence ID" value="KAK0424291.1"/>
    <property type="molecule type" value="Genomic_DNA"/>
</dbReference>
<dbReference type="AlphaFoldDB" id="A0AA39M7A5"/>
<proteinExistence type="inferred from homology"/>
<dbReference type="Proteomes" id="UP001175271">
    <property type="component" value="Unassembled WGS sequence"/>
</dbReference>
<gene>
    <name evidence="2" type="ORF">QR680_008594</name>
</gene>
<dbReference type="Pfam" id="PF00762">
    <property type="entry name" value="Ferrochelatase"/>
    <property type="match status" value="1"/>
</dbReference>
<evidence type="ECO:0000313" key="2">
    <source>
        <dbReference type="EMBL" id="KAK0424291.1"/>
    </source>
</evidence>
<accession>A0AA39M7A5</accession>
<dbReference type="GO" id="GO:0005739">
    <property type="term" value="C:mitochondrion"/>
    <property type="evidence" value="ECO:0007669"/>
    <property type="project" value="TreeGrafter"/>
</dbReference>
<dbReference type="GO" id="GO:0006783">
    <property type="term" value="P:heme biosynthetic process"/>
    <property type="evidence" value="ECO:0007669"/>
    <property type="project" value="InterPro"/>
</dbReference>
<name>A0AA39M7A5_9BILA</name>
<reference evidence="2" key="1">
    <citation type="submission" date="2023-06" db="EMBL/GenBank/DDBJ databases">
        <title>Genomic analysis of the entomopathogenic nematode Steinernema hermaphroditum.</title>
        <authorList>
            <person name="Schwarz E.M."/>
            <person name="Heppert J.K."/>
            <person name="Baniya A."/>
            <person name="Schwartz H.T."/>
            <person name="Tan C.-H."/>
            <person name="Antoshechkin I."/>
            <person name="Sternberg P.W."/>
            <person name="Goodrich-Blair H."/>
            <person name="Dillman A.R."/>
        </authorList>
    </citation>
    <scope>NUCLEOTIDE SEQUENCE</scope>
    <source>
        <strain evidence="2">PS9179</strain>
        <tissue evidence="2">Whole animal</tissue>
    </source>
</reference>
<dbReference type="PANTHER" id="PTHR11108">
    <property type="entry name" value="FERROCHELATASE"/>
    <property type="match status" value="1"/>
</dbReference>
<evidence type="ECO:0008006" key="4">
    <source>
        <dbReference type="Google" id="ProtNLM"/>
    </source>
</evidence>
<protein>
    <recommendedName>
        <fullName evidence="4">Ferrochelatase</fullName>
    </recommendedName>
</protein>
<dbReference type="InterPro" id="IPR001015">
    <property type="entry name" value="Ferrochelatase"/>
</dbReference>
<sequence>MAIARWVPSAEISRGIRRFCSATDDLYGTSVLLLHHGQPRTPFYATQFLAKSTSLYSKLPESVTRFFTTPLFTASHTANQCIADYGQEPSIDERLSRLNALLEVSLAQLLPEFGPISCSHAFLLDEPSIEQRLDEILQKGLNRLVVLPLYPNYSCFQTGTMLNRVSRIVLDKTLPLEKEVDGQRVLERIVPMTEISFETSTIDRWSAHPVLPHFWAEQIKPVLDEIDAVLFVAPVMRGYDSNSYSSSVWSTCERVSEQLNNSVAWKLAFYSPWDQLTLPPLRNNVSIQMKHLRRNKLERVLVVPITHVVPSFDTQTVLPKLFAKQPKVSVLSLPANDPLLVHGLSEVIKNHLLLGRRTTAQLSMICKFCVDPECEQTRKLFVR</sequence>
<dbReference type="PANTHER" id="PTHR11108:SF1">
    <property type="entry name" value="FERROCHELATASE, MITOCHONDRIAL"/>
    <property type="match status" value="1"/>
</dbReference>